<keyword evidence="1" id="KW-0812">Transmembrane</keyword>
<evidence type="ECO:0008006" key="4">
    <source>
        <dbReference type="Google" id="ProtNLM"/>
    </source>
</evidence>
<keyword evidence="3" id="KW-1185">Reference proteome</keyword>
<reference evidence="2" key="1">
    <citation type="submission" date="2025-08" db="UniProtKB">
        <authorList>
            <consortium name="Ensembl"/>
        </authorList>
    </citation>
    <scope>IDENTIFICATION</scope>
</reference>
<name>A0A8C4QYS9_EPTBU</name>
<dbReference type="GeneTree" id="ENSGT00940000168129"/>
<reference evidence="2" key="2">
    <citation type="submission" date="2025-09" db="UniProtKB">
        <authorList>
            <consortium name="Ensembl"/>
        </authorList>
    </citation>
    <scope>IDENTIFICATION</scope>
</reference>
<keyword evidence="1" id="KW-1133">Transmembrane helix</keyword>
<dbReference type="Pfam" id="PF15125">
    <property type="entry name" value="TMEM238"/>
    <property type="match status" value="1"/>
</dbReference>
<protein>
    <recommendedName>
        <fullName evidence="4">Transmembrane protein 238</fullName>
    </recommendedName>
</protein>
<dbReference type="Ensembl" id="ENSEBUT00000023065.1">
    <property type="protein sequence ID" value="ENSEBUP00000022489.1"/>
    <property type="gene ID" value="ENSEBUG00000013854.1"/>
</dbReference>
<evidence type="ECO:0000313" key="3">
    <source>
        <dbReference type="Proteomes" id="UP000694388"/>
    </source>
</evidence>
<dbReference type="PANTHER" id="PTHR28613">
    <property type="entry name" value="SI:CH211-232M10.4-RELATED"/>
    <property type="match status" value="1"/>
</dbReference>
<feature type="transmembrane region" description="Helical" evidence="1">
    <location>
        <begin position="14"/>
        <end position="36"/>
    </location>
</feature>
<accession>A0A8C4QYS9</accession>
<dbReference type="InterPro" id="IPR029365">
    <property type="entry name" value="TMEM238"/>
</dbReference>
<dbReference type="OMA" id="SAFWLMW"/>
<dbReference type="AlphaFoldDB" id="A0A8C4QYS9"/>
<organism evidence="2 3">
    <name type="scientific">Eptatretus burgeri</name>
    <name type="common">Inshore hagfish</name>
    <dbReference type="NCBI Taxonomy" id="7764"/>
    <lineage>
        <taxon>Eukaryota</taxon>
        <taxon>Metazoa</taxon>
        <taxon>Chordata</taxon>
        <taxon>Craniata</taxon>
        <taxon>Vertebrata</taxon>
        <taxon>Cyclostomata</taxon>
        <taxon>Myxini</taxon>
        <taxon>Myxiniformes</taxon>
        <taxon>Myxinidae</taxon>
        <taxon>Eptatretinae</taxon>
        <taxon>Eptatretus</taxon>
    </lineage>
</organism>
<keyword evidence="1" id="KW-0472">Membrane</keyword>
<evidence type="ECO:0000256" key="1">
    <source>
        <dbReference type="SAM" id="Phobius"/>
    </source>
</evidence>
<feature type="transmembrane region" description="Helical" evidence="1">
    <location>
        <begin position="43"/>
        <end position="64"/>
    </location>
</feature>
<sequence length="87" mass="9757">MAKVTCGCIDRCPAAFWLAVLFDLVGLTLLIVGIFIQVDYFDLLIYCGAILIFLSLAWWVFWYAGNIEFEVDDFGWEGALKMGCGGF</sequence>
<dbReference type="PANTHER" id="PTHR28613:SF8">
    <property type="entry name" value="LCCL DOMAIN-CONTAINING PROTEIN"/>
    <property type="match status" value="1"/>
</dbReference>
<evidence type="ECO:0000313" key="2">
    <source>
        <dbReference type="Ensembl" id="ENSEBUP00000022489.1"/>
    </source>
</evidence>
<proteinExistence type="predicted"/>
<dbReference type="Proteomes" id="UP000694388">
    <property type="component" value="Unplaced"/>
</dbReference>